<sequence length="70" mass="7670">MVERVGSVDGLRDVLRRLSVLKGVAPEFDPQTVPDDPVELFAEWIHAAVDAKVVEPPPSAVDILQNQHPC</sequence>
<evidence type="ECO:0000313" key="1">
    <source>
        <dbReference type="EMBL" id="QVI19625.1"/>
    </source>
</evidence>
<reference evidence="1 2" key="1">
    <citation type="submission" date="2021-04" db="EMBL/GenBank/DDBJ databases">
        <title>Nocardia tengchongensis.</title>
        <authorList>
            <person name="Zhuang k."/>
            <person name="Ran Y."/>
            <person name="Li W."/>
        </authorList>
    </citation>
    <scope>NUCLEOTIDE SEQUENCE [LARGE SCALE GENOMIC DNA]</scope>
    <source>
        <strain evidence="1 2">CFH S0057</strain>
    </source>
</reference>
<accession>A0ABX8CI78</accession>
<dbReference type="EMBL" id="CP074371">
    <property type="protein sequence ID" value="QVI19625.1"/>
    <property type="molecule type" value="Genomic_DNA"/>
</dbReference>
<evidence type="ECO:0000313" key="2">
    <source>
        <dbReference type="Proteomes" id="UP000683310"/>
    </source>
</evidence>
<protein>
    <recommendedName>
        <fullName evidence="3">Pyridoxamine 5'-phosphate oxidase</fullName>
    </recommendedName>
</protein>
<dbReference type="Proteomes" id="UP000683310">
    <property type="component" value="Chromosome"/>
</dbReference>
<gene>
    <name evidence="1" type="ORF">KHQ06_25070</name>
</gene>
<evidence type="ECO:0008006" key="3">
    <source>
        <dbReference type="Google" id="ProtNLM"/>
    </source>
</evidence>
<name>A0ABX8CI78_9NOCA</name>
<proteinExistence type="predicted"/>
<keyword evidence="2" id="KW-1185">Reference proteome</keyword>
<organism evidence="1 2">
    <name type="scientific">Nocardia tengchongensis</name>
    <dbReference type="NCBI Taxonomy" id="2055889"/>
    <lineage>
        <taxon>Bacteria</taxon>
        <taxon>Bacillati</taxon>
        <taxon>Actinomycetota</taxon>
        <taxon>Actinomycetes</taxon>
        <taxon>Mycobacteriales</taxon>
        <taxon>Nocardiaceae</taxon>
        <taxon>Nocardia</taxon>
    </lineage>
</organism>